<dbReference type="EMBL" id="QROT01000008">
    <property type="protein sequence ID" value="RHL43552.1"/>
    <property type="molecule type" value="Genomic_DNA"/>
</dbReference>
<feature type="region of interest" description="Disordered" evidence="1">
    <location>
        <begin position="442"/>
        <end position="471"/>
    </location>
</feature>
<dbReference type="GeneID" id="66467691"/>
<keyword evidence="2" id="KW-0812">Transmembrane</keyword>
<evidence type="ECO:0000313" key="4">
    <source>
        <dbReference type="Proteomes" id="UP000283314"/>
    </source>
</evidence>
<organism evidence="3 4">
    <name type="scientific">Eubacterium ventriosum</name>
    <dbReference type="NCBI Taxonomy" id="39496"/>
    <lineage>
        <taxon>Bacteria</taxon>
        <taxon>Bacillati</taxon>
        <taxon>Bacillota</taxon>
        <taxon>Clostridia</taxon>
        <taxon>Eubacteriales</taxon>
        <taxon>Eubacteriaceae</taxon>
        <taxon>Eubacterium</taxon>
    </lineage>
</organism>
<dbReference type="AlphaFoldDB" id="A0A415L4U3"/>
<reference evidence="3 4" key="1">
    <citation type="submission" date="2018-08" db="EMBL/GenBank/DDBJ databases">
        <title>A genome reference for cultivated species of the human gut microbiota.</title>
        <authorList>
            <person name="Zou Y."/>
            <person name="Xue W."/>
            <person name="Luo G."/>
        </authorList>
    </citation>
    <scope>NUCLEOTIDE SEQUENCE [LARGE SCALE GENOMIC DNA]</scope>
    <source>
        <strain evidence="3 4">AF37-4</strain>
    </source>
</reference>
<accession>A0A415L4U3</accession>
<dbReference type="Proteomes" id="UP000283314">
    <property type="component" value="Unassembled WGS sequence"/>
</dbReference>
<proteinExistence type="predicted"/>
<sequence>MKRLKKFGAIICAIAMIVSSITYYPTSNVSAAKTATSLPEKKVIGLVANSKSGSDTIENAIMFAWAGADDPANVAGYDPTVTSTVIYIYKDGKLVTKIGNATKGGVVGGLSAGSYTAQAANVNSMGEGPLSETVSFTVTGATLNYTYPVNCIGPKTPAGLSYITGNPEVPADNPAQKDNKLGVAWAPSSEASIPSADSSVVGYNLYLFDAKTGTPYRRVYVDGITKSNVILESVSAGEYLAYLSAVDAEGRESALAATSFGQSSKVTVKGQVIDNAQSFDKPNQPTLPDGLSILTEGIKYGFTIAWSGEADLTGQRLNLFVDGVCIKVGINGNVASYYENRLAAGTYEVEVRSQYTSNNVESFGLKKTVSIEADPGLTGKTPAELADPAYSEYKEPTITTTAATETTTTAAVETTTTAAAETTTVATAETTTPVAVAPTLKPTEKPTTVAPTTNTNAQTTTKKQPSQTTIKSSVNVGKAVVKKAIKKKSAKKISLTLKRVKGATKYKVQIAKDKRFKKTIVTKTTKKLTYSVSNSKFKKAKKLYARAKAIVVKGGETYQGKWSKPKQVKIKK</sequence>
<evidence type="ECO:0000256" key="1">
    <source>
        <dbReference type="SAM" id="MobiDB-lite"/>
    </source>
</evidence>
<evidence type="ECO:0008006" key="5">
    <source>
        <dbReference type="Google" id="ProtNLM"/>
    </source>
</evidence>
<keyword evidence="2" id="KW-0472">Membrane</keyword>
<name>A0A415L4U3_9FIRM</name>
<evidence type="ECO:0000256" key="2">
    <source>
        <dbReference type="SAM" id="Phobius"/>
    </source>
</evidence>
<dbReference type="RefSeq" id="WP_118380094.1">
    <property type="nucleotide sequence ID" value="NZ_CABJDQ010000008.1"/>
</dbReference>
<dbReference type="InterPro" id="IPR013783">
    <property type="entry name" value="Ig-like_fold"/>
</dbReference>
<feature type="transmembrane region" description="Helical" evidence="2">
    <location>
        <begin position="7"/>
        <end position="24"/>
    </location>
</feature>
<gene>
    <name evidence="3" type="ORF">DW018_10595</name>
</gene>
<protein>
    <recommendedName>
        <fullName evidence="5">Fibronectin type-III domain-containing protein</fullName>
    </recommendedName>
</protein>
<evidence type="ECO:0000313" key="3">
    <source>
        <dbReference type="EMBL" id="RHL43552.1"/>
    </source>
</evidence>
<comment type="caution">
    <text evidence="3">The sequence shown here is derived from an EMBL/GenBank/DDBJ whole genome shotgun (WGS) entry which is preliminary data.</text>
</comment>
<dbReference type="Gene3D" id="2.60.40.10">
    <property type="entry name" value="Immunoglobulins"/>
    <property type="match status" value="1"/>
</dbReference>
<keyword evidence="2" id="KW-1133">Transmembrane helix</keyword>